<dbReference type="PROSITE" id="PS50995">
    <property type="entry name" value="HTH_MARR_2"/>
    <property type="match status" value="1"/>
</dbReference>
<dbReference type="KEGG" id="sbh:SBI_01844"/>
<dbReference type="PANTHER" id="PTHR33164:SF106">
    <property type="entry name" value="TRANSCRIPTIONAL REGULATORY PROTEIN"/>
    <property type="match status" value="1"/>
</dbReference>
<dbReference type="InterPro" id="IPR036390">
    <property type="entry name" value="WH_DNA-bd_sf"/>
</dbReference>
<organism evidence="2 3">
    <name type="scientific">Streptomyces bingchenggensis (strain BCW-1)</name>
    <dbReference type="NCBI Taxonomy" id="749414"/>
    <lineage>
        <taxon>Bacteria</taxon>
        <taxon>Bacillati</taxon>
        <taxon>Actinomycetota</taxon>
        <taxon>Actinomycetes</taxon>
        <taxon>Kitasatosporales</taxon>
        <taxon>Streptomycetaceae</taxon>
        <taxon>Streptomyces</taxon>
    </lineage>
</organism>
<reference evidence="2 3" key="1">
    <citation type="journal article" date="2010" name="J. Bacteriol.">
        <title>Genome sequence of the milbemycin-producing bacterium Streptomyces bingchenggensis.</title>
        <authorList>
            <person name="Wang X.J."/>
            <person name="Yan Y.J."/>
            <person name="Zhang B."/>
            <person name="An J."/>
            <person name="Wang J.J."/>
            <person name="Tian J."/>
            <person name="Jiang L."/>
            <person name="Chen Y.H."/>
            <person name="Huang S.X."/>
            <person name="Yin M."/>
            <person name="Zhang J."/>
            <person name="Gao A.L."/>
            <person name="Liu C.X."/>
            <person name="Zhu Z.X."/>
            <person name="Xiang W.S."/>
        </authorList>
    </citation>
    <scope>NUCLEOTIDE SEQUENCE [LARGE SCALE GENOMIC DNA]</scope>
    <source>
        <strain evidence="2 3">BCW-1</strain>
    </source>
</reference>
<name>D7BPV8_STRBB</name>
<evidence type="ECO:0000259" key="1">
    <source>
        <dbReference type="PROSITE" id="PS50995"/>
    </source>
</evidence>
<feature type="domain" description="HTH marR-type" evidence="1">
    <location>
        <begin position="23"/>
        <end position="160"/>
    </location>
</feature>
<gene>
    <name evidence="2" type="ordered locus">SBI_01844</name>
</gene>
<dbReference type="Gene3D" id="1.10.10.10">
    <property type="entry name" value="Winged helix-like DNA-binding domain superfamily/Winged helix DNA-binding domain"/>
    <property type="match status" value="1"/>
</dbReference>
<protein>
    <submittedName>
        <fullName evidence="2">MarR family transcriptional regulator</fullName>
    </submittedName>
</protein>
<evidence type="ECO:0000313" key="2">
    <source>
        <dbReference type="EMBL" id="ADI04965.1"/>
    </source>
</evidence>
<evidence type="ECO:0000313" key="3">
    <source>
        <dbReference type="Proteomes" id="UP000000377"/>
    </source>
</evidence>
<dbReference type="InterPro" id="IPR000835">
    <property type="entry name" value="HTH_MarR-typ"/>
</dbReference>
<dbReference type="EMBL" id="CP002047">
    <property type="protein sequence ID" value="ADI04965.1"/>
    <property type="molecule type" value="Genomic_DNA"/>
</dbReference>
<dbReference type="PATRIC" id="fig|749414.3.peg.1908"/>
<dbReference type="SMART" id="SM00347">
    <property type="entry name" value="HTH_MARR"/>
    <property type="match status" value="1"/>
</dbReference>
<dbReference type="GO" id="GO:0003700">
    <property type="term" value="F:DNA-binding transcription factor activity"/>
    <property type="evidence" value="ECO:0007669"/>
    <property type="project" value="InterPro"/>
</dbReference>
<dbReference type="STRING" id="749414.SBI_01844"/>
<dbReference type="GO" id="GO:0006950">
    <property type="term" value="P:response to stress"/>
    <property type="evidence" value="ECO:0007669"/>
    <property type="project" value="TreeGrafter"/>
</dbReference>
<dbReference type="eggNOG" id="COG1846">
    <property type="taxonomic scope" value="Bacteria"/>
</dbReference>
<dbReference type="InterPro" id="IPR039422">
    <property type="entry name" value="MarR/SlyA-like"/>
</dbReference>
<proteinExistence type="predicted"/>
<dbReference type="Pfam" id="PF12802">
    <property type="entry name" value="MarR_2"/>
    <property type="match status" value="1"/>
</dbReference>
<dbReference type="SUPFAM" id="SSF46785">
    <property type="entry name" value="Winged helix' DNA-binding domain"/>
    <property type="match status" value="1"/>
</dbReference>
<accession>D7BPV8</accession>
<dbReference type="AlphaFoldDB" id="D7BPV8"/>
<keyword evidence="3" id="KW-1185">Reference proteome</keyword>
<dbReference type="PANTHER" id="PTHR33164">
    <property type="entry name" value="TRANSCRIPTIONAL REGULATOR, MARR FAMILY"/>
    <property type="match status" value="1"/>
</dbReference>
<dbReference type="Proteomes" id="UP000000377">
    <property type="component" value="Chromosome"/>
</dbReference>
<sequence>METRRPETQHNDIEAREALPMAHEDLMTELRSASRRYMASYILFNQAVADHLGMHPTDLQCLNLLTLEEGPVTTGRIAELTGLTSGSATRLVDRLEKAGQVTRRRDEQDRRRVLVEVVPGAMERFGAVWRELGAGWEELFHEDSEADLAVLLRHMRRTTELARHQMARLAERSAAH</sequence>
<dbReference type="InterPro" id="IPR036388">
    <property type="entry name" value="WH-like_DNA-bd_sf"/>
</dbReference>
<dbReference type="HOGENOM" id="CLU_083287_1_1_11"/>